<dbReference type="AlphaFoldDB" id="G5ACV4"/>
<protein>
    <recommendedName>
        <fullName evidence="1">PiggyBac transposable element-derived protein domain-containing protein</fullName>
    </recommendedName>
</protein>
<reference evidence="2 3" key="1">
    <citation type="journal article" date="2006" name="Science">
        <title>Phytophthora genome sequences uncover evolutionary origins and mechanisms of pathogenesis.</title>
        <authorList>
            <person name="Tyler B.M."/>
            <person name="Tripathy S."/>
            <person name="Zhang X."/>
            <person name="Dehal P."/>
            <person name="Jiang R.H."/>
            <person name="Aerts A."/>
            <person name="Arredondo F.D."/>
            <person name="Baxter L."/>
            <person name="Bensasson D."/>
            <person name="Beynon J.L."/>
            <person name="Chapman J."/>
            <person name="Damasceno C.M."/>
            <person name="Dorrance A.E."/>
            <person name="Dou D."/>
            <person name="Dickerman A.W."/>
            <person name="Dubchak I.L."/>
            <person name="Garbelotto M."/>
            <person name="Gijzen M."/>
            <person name="Gordon S.G."/>
            <person name="Govers F."/>
            <person name="Grunwald N.J."/>
            <person name="Huang W."/>
            <person name="Ivors K.L."/>
            <person name="Jones R.W."/>
            <person name="Kamoun S."/>
            <person name="Krampis K."/>
            <person name="Lamour K.H."/>
            <person name="Lee M.K."/>
            <person name="McDonald W.H."/>
            <person name="Medina M."/>
            <person name="Meijer H.J."/>
            <person name="Nordberg E.K."/>
            <person name="Maclean D.J."/>
            <person name="Ospina-Giraldo M.D."/>
            <person name="Morris P.F."/>
            <person name="Phuntumart V."/>
            <person name="Putnam N.H."/>
            <person name="Rash S."/>
            <person name="Rose J.K."/>
            <person name="Sakihama Y."/>
            <person name="Salamov A.A."/>
            <person name="Savidor A."/>
            <person name="Scheuring C.F."/>
            <person name="Smith B.M."/>
            <person name="Sobral B.W."/>
            <person name="Terry A."/>
            <person name="Torto-Alalibo T.A."/>
            <person name="Win J."/>
            <person name="Xu Z."/>
            <person name="Zhang H."/>
            <person name="Grigoriev I.V."/>
            <person name="Rokhsar D.S."/>
            <person name="Boore J.L."/>
        </authorList>
    </citation>
    <scope>NUCLEOTIDE SEQUENCE [LARGE SCALE GENOMIC DNA]</scope>
    <source>
        <strain evidence="2 3">P6497</strain>
    </source>
</reference>
<gene>
    <name evidence="2" type="ORF">PHYSODRAFT_529989</name>
</gene>
<evidence type="ECO:0000259" key="1">
    <source>
        <dbReference type="Pfam" id="PF13843"/>
    </source>
</evidence>
<organism evidence="2 3">
    <name type="scientific">Phytophthora sojae (strain P6497)</name>
    <name type="common">Soybean stem and root rot agent</name>
    <name type="synonym">Phytophthora megasperma f. sp. glycines</name>
    <dbReference type="NCBI Taxonomy" id="1094619"/>
    <lineage>
        <taxon>Eukaryota</taxon>
        <taxon>Sar</taxon>
        <taxon>Stramenopiles</taxon>
        <taxon>Oomycota</taxon>
        <taxon>Peronosporomycetes</taxon>
        <taxon>Peronosporales</taxon>
        <taxon>Peronosporaceae</taxon>
        <taxon>Phytophthora</taxon>
    </lineage>
</organism>
<dbReference type="InParanoid" id="G5ACV4"/>
<keyword evidence="3" id="KW-1185">Reference proteome</keyword>
<feature type="non-terminal residue" evidence="2">
    <location>
        <position position="1"/>
    </location>
</feature>
<dbReference type="EMBL" id="JH159163">
    <property type="protein sequence ID" value="EGZ06616.1"/>
    <property type="molecule type" value="Genomic_DNA"/>
</dbReference>
<dbReference type="PANTHER" id="PTHR46599:SF3">
    <property type="entry name" value="PIGGYBAC TRANSPOSABLE ELEMENT-DERIVED PROTEIN 4"/>
    <property type="match status" value="1"/>
</dbReference>
<dbReference type="RefSeq" id="XP_009537380.1">
    <property type="nucleotide sequence ID" value="XM_009539085.1"/>
</dbReference>
<feature type="domain" description="PiggyBac transposable element-derived protein" evidence="1">
    <location>
        <begin position="32"/>
        <end position="140"/>
    </location>
</feature>
<dbReference type="PANTHER" id="PTHR46599">
    <property type="entry name" value="PIGGYBAC TRANSPOSABLE ELEMENT-DERIVED PROTEIN 4"/>
    <property type="match status" value="1"/>
</dbReference>
<dbReference type="Pfam" id="PF13843">
    <property type="entry name" value="DDE_Tnp_1_7"/>
    <property type="match status" value="1"/>
</dbReference>
<dbReference type="KEGG" id="psoj:PHYSODRAFT_529989"/>
<evidence type="ECO:0000313" key="3">
    <source>
        <dbReference type="Proteomes" id="UP000002640"/>
    </source>
</evidence>
<name>G5ACV4_PHYSP</name>
<sequence length="151" mass="16894">EVYCGKKAHMNGPQTIDDKSGPAAVFRNLEMVLPRDRQAHHVVVIDRFYTSVALALELLAKKIFVVGTIQPRRIGFPTALKEKRKKRPSEIPRGSYKLARSKTVPEMSACCWWDSKPVHLLATGASLQELTIGTTTMRLEKYEGAKEVCAI</sequence>
<evidence type="ECO:0000313" key="2">
    <source>
        <dbReference type="EMBL" id="EGZ06616.1"/>
    </source>
</evidence>
<dbReference type="GeneID" id="20661437"/>
<proteinExistence type="predicted"/>
<accession>G5ACV4</accession>
<dbReference type="InterPro" id="IPR029526">
    <property type="entry name" value="PGBD"/>
</dbReference>
<dbReference type="Proteomes" id="UP000002640">
    <property type="component" value="Unassembled WGS sequence"/>
</dbReference>